<organism evidence="1 2">
    <name type="scientific">Melastoma candidum</name>
    <dbReference type="NCBI Taxonomy" id="119954"/>
    <lineage>
        <taxon>Eukaryota</taxon>
        <taxon>Viridiplantae</taxon>
        <taxon>Streptophyta</taxon>
        <taxon>Embryophyta</taxon>
        <taxon>Tracheophyta</taxon>
        <taxon>Spermatophyta</taxon>
        <taxon>Magnoliopsida</taxon>
        <taxon>eudicotyledons</taxon>
        <taxon>Gunneridae</taxon>
        <taxon>Pentapetalae</taxon>
        <taxon>rosids</taxon>
        <taxon>malvids</taxon>
        <taxon>Myrtales</taxon>
        <taxon>Melastomataceae</taxon>
        <taxon>Melastomatoideae</taxon>
        <taxon>Melastomateae</taxon>
        <taxon>Melastoma</taxon>
    </lineage>
</organism>
<comment type="caution">
    <text evidence="1">The sequence shown here is derived from an EMBL/GenBank/DDBJ whole genome shotgun (WGS) entry which is preliminary data.</text>
</comment>
<proteinExistence type="predicted"/>
<dbReference type="EMBL" id="CM042885">
    <property type="protein sequence ID" value="KAI4365907.1"/>
    <property type="molecule type" value="Genomic_DNA"/>
</dbReference>
<keyword evidence="2" id="KW-1185">Reference proteome</keyword>
<sequence length="72" mass="8283">MMMMKTMQAEVTENDLLDGLMQVKDEQGNKLTDREVVDNIGSLIFGGFESMALSNMWVIYYLAKYLKVLEIK</sequence>
<name>A0ACB9QJ74_9MYRT</name>
<gene>
    <name evidence="1" type="ORF">MLD38_021846</name>
</gene>
<evidence type="ECO:0000313" key="2">
    <source>
        <dbReference type="Proteomes" id="UP001057402"/>
    </source>
</evidence>
<dbReference type="Proteomes" id="UP001057402">
    <property type="component" value="Chromosome 6"/>
</dbReference>
<protein>
    <submittedName>
        <fullName evidence="1">Uncharacterized protein</fullName>
    </submittedName>
</protein>
<reference evidence="2" key="1">
    <citation type="journal article" date="2023" name="Front. Plant Sci.">
        <title>Chromosomal-level genome assembly of Melastoma candidum provides insights into trichome evolution.</title>
        <authorList>
            <person name="Zhong Y."/>
            <person name="Wu W."/>
            <person name="Sun C."/>
            <person name="Zou P."/>
            <person name="Liu Y."/>
            <person name="Dai S."/>
            <person name="Zhou R."/>
        </authorList>
    </citation>
    <scope>NUCLEOTIDE SEQUENCE [LARGE SCALE GENOMIC DNA]</scope>
</reference>
<accession>A0ACB9QJ74</accession>
<evidence type="ECO:0000313" key="1">
    <source>
        <dbReference type="EMBL" id="KAI4365907.1"/>
    </source>
</evidence>